<dbReference type="InterPro" id="IPR008030">
    <property type="entry name" value="NmrA-like"/>
</dbReference>
<name>A0A0D2JHP4_9EURO</name>
<feature type="domain" description="NmrA-like" evidence="4">
    <location>
        <begin position="3"/>
        <end position="238"/>
    </location>
</feature>
<keyword evidence="6" id="KW-1185">Reference proteome</keyword>
<sequence>MTVVAVAGGTSGLGRAIVEEFREHPEFSLFVLSRQEYPDLEKELGYPILAIDYDNPDEITQLLQDKNVEIVISCINYLTALQPEINLIKAADQAHTVTRYIPSIWGSFHYGPEQAHIPEIKPKLVIMDAMEKSRSLEYMAIYNGYFLDYYGVPHVKSYLTNICICVDMQSNVAGIPGSGDVPVTFTYTFDIAKFTIASLSLPKWPKESYIIGDKVTWNEFIQIAEEAKGVKFEIHRDSLEDLRVGKITELPNQKHVYESWPNDQARKLFSQFGLWCEAGMLDHRPAHSLNDDFPGIKPVTVREFLEKAWRK</sequence>
<dbReference type="Pfam" id="PF05368">
    <property type="entry name" value="NmrA"/>
    <property type="match status" value="1"/>
</dbReference>
<dbReference type="HOGENOM" id="CLU_044876_0_0_1"/>
<dbReference type="STRING" id="1442369.A0A0D2JHP4"/>
<keyword evidence="3" id="KW-0560">Oxidoreductase</keyword>
<dbReference type="Proteomes" id="UP000053617">
    <property type="component" value="Unassembled WGS sequence"/>
</dbReference>
<dbReference type="Gene3D" id="3.40.50.720">
    <property type="entry name" value="NAD(P)-binding Rossmann-like Domain"/>
    <property type="match status" value="1"/>
</dbReference>
<dbReference type="EMBL" id="KN847476">
    <property type="protein sequence ID" value="KIX08860.1"/>
    <property type="molecule type" value="Genomic_DNA"/>
</dbReference>
<protein>
    <recommendedName>
        <fullName evidence="4">NmrA-like domain-containing protein</fullName>
    </recommendedName>
</protein>
<evidence type="ECO:0000259" key="4">
    <source>
        <dbReference type="Pfam" id="PF05368"/>
    </source>
</evidence>
<dbReference type="SUPFAM" id="SSF51735">
    <property type="entry name" value="NAD(P)-binding Rossmann-fold domains"/>
    <property type="match status" value="1"/>
</dbReference>
<proteinExistence type="inferred from homology"/>
<evidence type="ECO:0000313" key="5">
    <source>
        <dbReference type="EMBL" id="KIX08860.1"/>
    </source>
</evidence>
<dbReference type="PANTHER" id="PTHR47706:SF4">
    <property type="entry name" value="NMRA-LIKE DOMAIN-CONTAINING PROTEIN"/>
    <property type="match status" value="1"/>
</dbReference>
<evidence type="ECO:0000313" key="6">
    <source>
        <dbReference type="Proteomes" id="UP000053617"/>
    </source>
</evidence>
<keyword evidence="2" id="KW-0521">NADP</keyword>
<evidence type="ECO:0000256" key="1">
    <source>
        <dbReference type="ARBA" id="ARBA00005725"/>
    </source>
</evidence>
<dbReference type="InterPro" id="IPR036291">
    <property type="entry name" value="NAD(P)-bd_dom_sf"/>
</dbReference>
<evidence type="ECO:0000256" key="3">
    <source>
        <dbReference type="ARBA" id="ARBA00023002"/>
    </source>
</evidence>
<dbReference type="GeneID" id="25291588"/>
<dbReference type="Gene3D" id="3.90.25.10">
    <property type="entry name" value="UDP-galactose 4-epimerase, domain 1"/>
    <property type="match status" value="1"/>
</dbReference>
<dbReference type="AlphaFoldDB" id="A0A0D2JHP4"/>
<gene>
    <name evidence="5" type="ORF">Z518_03517</name>
</gene>
<evidence type="ECO:0000256" key="2">
    <source>
        <dbReference type="ARBA" id="ARBA00022857"/>
    </source>
</evidence>
<dbReference type="OrthoDB" id="10000533at2759"/>
<dbReference type="PANTHER" id="PTHR47706">
    <property type="entry name" value="NMRA-LIKE FAMILY PROTEIN"/>
    <property type="match status" value="1"/>
</dbReference>
<dbReference type="GO" id="GO:0016491">
    <property type="term" value="F:oxidoreductase activity"/>
    <property type="evidence" value="ECO:0007669"/>
    <property type="project" value="UniProtKB-KW"/>
</dbReference>
<accession>A0A0D2JHP4</accession>
<comment type="similarity">
    <text evidence="1">Belongs to the NmrA-type oxidoreductase family. Isoflavone reductase subfamily.</text>
</comment>
<reference evidence="5 6" key="1">
    <citation type="submission" date="2015-01" db="EMBL/GenBank/DDBJ databases">
        <title>The Genome Sequence of Rhinocladiella mackenzie CBS 650.93.</title>
        <authorList>
            <consortium name="The Broad Institute Genomics Platform"/>
            <person name="Cuomo C."/>
            <person name="de Hoog S."/>
            <person name="Gorbushina A."/>
            <person name="Stielow B."/>
            <person name="Teixiera M."/>
            <person name="Abouelleil A."/>
            <person name="Chapman S.B."/>
            <person name="Priest M."/>
            <person name="Young S.K."/>
            <person name="Wortman J."/>
            <person name="Nusbaum C."/>
            <person name="Birren B."/>
        </authorList>
    </citation>
    <scope>NUCLEOTIDE SEQUENCE [LARGE SCALE GENOMIC DNA]</scope>
    <source>
        <strain evidence="5 6">CBS 650.93</strain>
    </source>
</reference>
<dbReference type="InterPro" id="IPR051609">
    <property type="entry name" value="NmrA/Isoflavone_reductase-like"/>
</dbReference>
<organism evidence="5 6">
    <name type="scientific">Rhinocladiella mackenziei CBS 650.93</name>
    <dbReference type="NCBI Taxonomy" id="1442369"/>
    <lineage>
        <taxon>Eukaryota</taxon>
        <taxon>Fungi</taxon>
        <taxon>Dikarya</taxon>
        <taxon>Ascomycota</taxon>
        <taxon>Pezizomycotina</taxon>
        <taxon>Eurotiomycetes</taxon>
        <taxon>Chaetothyriomycetidae</taxon>
        <taxon>Chaetothyriales</taxon>
        <taxon>Herpotrichiellaceae</taxon>
        <taxon>Rhinocladiella</taxon>
    </lineage>
</organism>
<dbReference type="VEuPathDB" id="FungiDB:Z518_03517"/>
<dbReference type="RefSeq" id="XP_013275996.1">
    <property type="nucleotide sequence ID" value="XM_013420542.1"/>
</dbReference>